<evidence type="ECO:0000313" key="2">
    <source>
        <dbReference type="Proteomes" id="UP001153678"/>
    </source>
</evidence>
<dbReference type="Proteomes" id="UP001153678">
    <property type="component" value="Unassembled WGS sequence"/>
</dbReference>
<organism evidence="1 2">
    <name type="scientific">Funneliformis geosporum</name>
    <dbReference type="NCBI Taxonomy" id="1117311"/>
    <lineage>
        <taxon>Eukaryota</taxon>
        <taxon>Fungi</taxon>
        <taxon>Fungi incertae sedis</taxon>
        <taxon>Mucoromycota</taxon>
        <taxon>Glomeromycotina</taxon>
        <taxon>Glomeromycetes</taxon>
        <taxon>Glomerales</taxon>
        <taxon>Glomeraceae</taxon>
        <taxon>Funneliformis</taxon>
    </lineage>
</organism>
<gene>
    <name evidence="1" type="ORF">FWILDA_LOCUS16155</name>
</gene>
<evidence type="ECO:0000313" key="1">
    <source>
        <dbReference type="EMBL" id="CAI2193598.1"/>
    </source>
</evidence>
<feature type="non-terminal residue" evidence="1">
    <location>
        <position position="59"/>
    </location>
</feature>
<protein>
    <submittedName>
        <fullName evidence="1">4395_t:CDS:1</fullName>
    </submittedName>
</protein>
<name>A0A9W4T5D8_9GLOM</name>
<proteinExistence type="predicted"/>
<sequence length="59" mass="7097">MHEFNIISQKLKEIYQRIVFEENAKLECNNFDPFMIASFLALSRQKRAGERSQIYLMKK</sequence>
<keyword evidence="2" id="KW-1185">Reference proteome</keyword>
<reference evidence="1" key="1">
    <citation type="submission" date="2022-08" db="EMBL/GenBank/DDBJ databases">
        <authorList>
            <person name="Kallberg Y."/>
            <person name="Tangrot J."/>
            <person name="Rosling A."/>
        </authorList>
    </citation>
    <scope>NUCLEOTIDE SEQUENCE</scope>
    <source>
        <strain evidence="1">Wild A</strain>
    </source>
</reference>
<dbReference type="OrthoDB" id="5575062at2759"/>
<dbReference type="EMBL" id="CAMKVN010009842">
    <property type="protein sequence ID" value="CAI2193598.1"/>
    <property type="molecule type" value="Genomic_DNA"/>
</dbReference>
<comment type="caution">
    <text evidence="1">The sequence shown here is derived from an EMBL/GenBank/DDBJ whole genome shotgun (WGS) entry which is preliminary data.</text>
</comment>
<accession>A0A9W4T5D8</accession>
<dbReference type="AlphaFoldDB" id="A0A9W4T5D8"/>